<organism evidence="14 15">
    <name type="scientific">Coccomyxa viridis</name>
    <dbReference type="NCBI Taxonomy" id="1274662"/>
    <lineage>
        <taxon>Eukaryota</taxon>
        <taxon>Viridiplantae</taxon>
        <taxon>Chlorophyta</taxon>
        <taxon>core chlorophytes</taxon>
        <taxon>Trebouxiophyceae</taxon>
        <taxon>Trebouxiophyceae incertae sedis</taxon>
        <taxon>Coccomyxaceae</taxon>
        <taxon>Coccomyxa</taxon>
    </lineage>
</organism>
<proteinExistence type="inferred from homology"/>
<evidence type="ECO:0000256" key="8">
    <source>
        <dbReference type="ARBA" id="ARBA00023043"/>
    </source>
</evidence>
<dbReference type="GO" id="GO:0036503">
    <property type="term" value="P:ERAD pathway"/>
    <property type="evidence" value="ECO:0007669"/>
    <property type="project" value="TreeGrafter"/>
</dbReference>
<keyword evidence="5" id="KW-0677">Repeat</keyword>
<comment type="subcellular location">
    <subcellularLocation>
        <location evidence="1">Cytoplasm</location>
    </subcellularLocation>
</comment>
<dbReference type="PANTHER" id="PTHR16036">
    <property type="entry name" value="ANKYRIN REPEAT AND ZINC FINGER DOMAIN-CONTAINING PROTEIN 1"/>
    <property type="match status" value="1"/>
</dbReference>
<feature type="region of interest" description="Disordered" evidence="12">
    <location>
        <begin position="458"/>
        <end position="501"/>
    </location>
</feature>
<evidence type="ECO:0000256" key="12">
    <source>
        <dbReference type="SAM" id="MobiDB-lite"/>
    </source>
</evidence>
<feature type="compositionally biased region" description="Basic and acidic residues" evidence="12">
    <location>
        <begin position="486"/>
        <end position="499"/>
    </location>
</feature>
<keyword evidence="9" id="KW-0175">Coiled coil</keyword>
<accession>A0AAV1HWB9</accession>
<keyword evidence="8 10" id="KW-0040">ANK repeat</keyword>
<feature type="region of interest" description="Disordered" evidence="12">
    <location>
        <begin position="361"/>
        <end position="383"/>
    </location>
</feature>
<dbReference type="PANTHER" id="PTHR16036:SF2">
    <property type="entry name" value="TRNA ENDONUCLEASE ANKZF1"/>
    <property type="match status" value="1"/>
</dbReference>
<dbReference type="PROSITE" id="PS52044">
    <property type="entry name" value="VLRF1"/>
    <property type="match status" value="1"/>
</dbReference>
<dbReference type="PROSITE" id="PS50088">
    <property type="entry name" value="ANK_REPEAT"/>
    <property type="match status" value="1"/>
</dbReference>
<evidence type="ECO:0000256" key="10">
    <source>
        <dbReference type="PROSITE-ProRule" id="PRU00023"/>
    </source>
</evidence>
<evidence type="ECO:0000256" key="11">
    <source>
        <dbReference type="PROSITE-ProRule" id="PRU01389"/>
    </source>
</evidence>
<gene>
    <name evidence="14" type="ORF">CVIRNUC_001580</name>
</gene>
<feature type="repeat" description="ANK" evidence="10">
    <location>
        <begin position="380"/>
        <end position="412"/>
    </location>
</feature>
<feature type="region of interest" description="Disordered" evidence="12">
    <location>
        <begin position="103"/>
        <end position="134"/>
    </location>
</feature>
<dbReference type="AlphaFoldDB" id="A0AAV1HWB9"/>
<keyword evidence="6 11" id="KW-0255">Endonuclease</keyword>
<comment type="caution">
    <text evidence="14">The sequence shown here is derived from an EMBL/GenBank/DDBJ whole genome shotgun (WGS) entry which is preliminary data.</text>
</comment>
<keyword evidence="7 11" id="KW-0378">Hydrolase</keyword>
<feature type="compositionally biased region" description="Basic and acidic residues" evidence="12">
    <location>
        <begin position="529"/>
        <end position="539"/>
    </location>
</feature>
<keyword evidence="4 11" id="KW-0540">Nuclease</keyword>
<feature type="region of interest" description="Disordered" evidence="12">
    <location>
        <begin position="30"/>
        <end position="55"/>
    </location>
</feature>
<evidence type="ECO:0000256" key="6">
    <source>
        <dbReference type="ARBA" id="ARBA00022759"/>
    </source>
</evidence>
<comment type="domain">
    <text evidence="11">The VLRF1 domain mediates binding to the 60S ribosomal subunit.</text>
</comment>
<dbReference type="InterPro" id="IPR036770">
    <property type="entry name" value="Ankyrin_rpt-contain_sf"/>
</dbReference>
<dbReference type="InterPro" id="IPR041175">
    <property type="entry name" value="VLRF1/Vms1"/>
</dbReference>
<evidence type="ECO:0000313" key="15">
    <source>
        <dbReference type="Proteomes" id="UP001314263"/>
    </source>
</evidence>
<protein>
    <recommendedName>
        <fullName evidence="13">VLRF1 domain-containing protein</fullName>
    </recommendedName>
</protein>
<sequence>MAKLGSLFSLSEEFVDNASLASIPSAPQKHEVAQLASSGQEEPSITASQQRSETDQGMTCLTCGIGSVQPVFANLGEQRTHFHTDWHRRNVRRRAHGRAALTEAEFEQSLQQDGETSSISASDSDSEAEESSAPVHRMAEVIFVSGDQHFRLWRAVLQSDTRHEQQSREHLADALRAVRRQSGHWAVILSRGGHFAATLFNVRVKPGKGQGKHEGPPYEVLMHKTFHKYVVRAKAGGRQSAKDATGKTIKSAGSALRRHNEAALTRDIQETMRAWAQQLRECALVFVHAPAANAGPLFQGEAPPLSRGDRRVRSVPFTTRRPTFSETKRVAQLLLTASATEGPQAAAPPPAGIVKAKPLPTQEQKAGPPEGVPPPAEPEVPDSALHTAAKSGDADKVAALLQSGEDASALDGRGRPPYMVAANKDVRDIFRRYVASAGNSLTWDVETAGIPSALTPEMEAQQAAKQAEKKAKLREKEKERKKRVAERRAKQDEESRAAAEAEVSAAAALAAAEAARQKSSKGQVSLSKQEQDAAKRREQMAAAAEARIARLKLVSEQQQLW</sequence>
<dbReference type="SUPFAM" id="SSF48403">
    <property type="entry name" value="Ankyrin repeat"/>
    <property type="match status" value="1"/>
</dbReference>
<evidence type="ECO:0000259" key="13">
    <source>
        <dbReference type="PROSITE" id="PS52044"/>
    </source>
</evidence>
<feature type="compositionally biased region" description="Polar residues" evidence="12">
    <location>
        <begin position="35"/>
        <end position="55"/>
    </location>
</feature>
<evidence type="ECO:0000256" key="1">
    <source>
        <dbReference type="ARBA" id="ARBA00004496"/>
    </source>
</evidence>
<dbReference type="GO" id="GO:0016787">
    <property type="term" value="F:hydrolase activity"/>
    <property type="evidence" value="ECO:0007669"/>
    <property type="project" value="UniProtKB-KW"/>
</dbReference>
<dbReference type="GO" id="GO:0005737">
    <property type="term" value="C:cytoplasm"/>
    <property type="evidence" value="ECO:0007669"/>
    <property type="project" value="UniProtKB-SubCell"/>
</dbReference>
<dbReference type="InterPro" id="IPR047139">
    <property type="entry name" value="ANKZ1/VMS1"/>
</dbReference>
<evidence type="ECO:0000256" key="7">
    <source>
        <dbReference type="ARBA" id="ARBA00022801"/>
    </source>
</evidence>
<dbReference type="Proteomes" id="UP001314263">
    <property type="component" value="Unassembled WGS sequence"/>
</dbReference>
<dbReference type="Gene3D" id="1.25.40.20">
    <property type="entry name" value="Ankyrin repeat-containing domain"/>
    <property type="match status" value="1"/>
</dbReference>
<feature type="active site" evidence="11">
    <location>
        <position position="239"/>
    </location>
</feature>
<evidence type="ECO:0000256" key="4">
    <source>
        <dbReference type="ARBA" id="ARBA00022722"/>
    </source>
</evidence>
<feature type="domain" description="VLRF1" evidence="13">
    <location>
        <begin position="181"/>
        <end position="337"/>
    </location>
</feature>
<dbReference type="InterPro" id="IPR002110">
    <property type="entry name" value="Ankyrin_rpt"/>
</dbReference>
<evidence type="ECO:0000256" key="5">
    <source>
        <dbReference type="ARBA" id="ARBA00022737"/>
    </source>
</evidence>
<reference evidence="14 15" key="1">
    <citation type="submission" date="2023-10" db="EMBL/GenBank/DDBJ databases">
        <authorList>
            <person name="Maclean D."/>
            <person name="Macfadyen A."/>
        </authorList>
    </citation>
    <scope>NUCLEOTIDE SEQUENCE [LARGE SCALE GENOMIC DNA]</scope>
</reference>
<feature type="region of interest" description="Disordered" evidence="12">
    <location>
        <begin position="516"/>
        <end position="542"/>
    </location>
</feature>
<evidence type="ECO:0000256" key="2">
    <source>
        <dbReference type="ARBA" id="ARBA00009262"/>
    </source>
</evidence>
<name>A0AAV1HWB9_9CHLO</name>
<keyword evidence="15" id="KW-1185">Reference proteome</keyword>
<evidence type="ECO:0000256" key="3">
    <source>
        <dbReference type="ARBA" id="ARBA00022490"/>
    </source>
</evidence>
<comment type="similarity">
    <text evidence="2 11">Belongs to the ANKZF1/VMS1 family.</text>
</comment>
<evidence type="ECO:0000313" key="14">
    <source>
        <dbReference type="EMBL" id="CAK0744871.1"/>
    </source>
</evidence>
<dbReference type="GO" id="GO:0004519">
    <property type="term" value="F:endonuclease activity"/>
    <property type="evidence" value="ECO:0007669"/>
    <property type="project" value="UniProtKB-KW"/>
</dbReference>
<dbReference type="EMBL" id="CAUYUE010000002">
    <property type="protein sequence ID" value="CAK0744871.1"/>
    <property type="molecule type" value="Genomic_DNA"/>
</dbReference>
<dbReference type="Pfam" id="PF18826">
    <property type="entry name" value="bVLRF1"/>
    <property type="match status" value="1"/>
</dbReference>
<feature type="compositionally biased region" description="Basic and acidic residues" evidence="12">
    <location>
        <begin position="466"/>
        <end position="478"/>
    </location>
</feature>
<evidence type="ECO:0000256" key="9">
    <source>
        <dbReference type="ARBA" id="ARBA00023054"/>
    </source>
</evidence>
<dbReference type="PROSITE" id="PS50297">
    <property type="entry name" value="ANK_REP_REGION"/>
    <property type="match status" value="1"/>
</dbReference>
<keyword evidence="3 11" id="KW-0963">Cytoplasm</keyword>